<keyword evidence="1" id="KW-0812">Transmembrane</keyword>
<dbReference type="RefSeq" id="WP_062286822.1">
    <property type="nucleotide sequence ID" value="NZ_CP013200.1"/>
</dbReference>
<evidence type="ECO:0000313" key="3">
    <source>
        <dbReference type="Proteomes" id="UP000059574"/>
    </source>
</evidence>
<dbReference type="AlphaFoldDB" id="A0A0S2LXC6"/>
<dbReference type="Proteomes" id="UP000059574">
    <property type="component" value="Chromosome"/>
</dbReference>
<evidence type="ECO:0000313" key="2">
    <source>
        <dbReference type="EMBL" id="ALO66202.1"/>
    </source>
</evidence>
<dbReference type="InterPro" id="IPR025962">
    <property type="entry name" value="SdpI/YhfL"/>
</dbReference>
<reference evidence="3" key="1">
    <citation type="submission" date="2015-11" db="EMBL/GenBank/DDBJ databases">
        <authorList>
            <person name="Kumar R."/>
            <person name="Singh D."/>
            <person name="Swarnkar M.K."/>
            <person name="Singh A.K."/>
            <person name="Kumar S."/>
        </authorList>
    </citation>
    <scope>NUCLEOTIDE SEQUENCE [LARGE SCALE GENOMIC DNA]</scope>
    <source>
        <strain evidence="3">ERGS4:06</strain>
    </source>
</reference>
<protein>
    <recommendedName>
        <fullName evidence="4">SdpI/YhfL protein family protein</fullName>
    </recommendedName>
</protein>
<dbReference type="Pfam" id="PF13630">
    <property type="entry name" value="SdpI"/>
    <property type="match status" value="1"/>
</dbReference>
<keyword evidence="1" id="KW-1133">Transmembrane helix</keyword>
<name>A0A0S2LXC6_9MICC</name>
<feature type="transmembrane region" description="Helical" evidence="1">
    <location>
        <begin position="57"/>
        <end position="75"/>
    </location>
</feature>
<dbReference type="OrthoDB" id="4422940at2"/>
<reference evidence="2 3" key="2">
    <citation type="journal article" date="2016" name="J. Biotechnol.">
        <title>Complete genome sequence of Arthrobacter alpinus ERGS4:06, a yellow pigmented bacterium tolerant to cold and radiations isolated from Sikkim Himalaya.</title>
        <authorList>
            <person name="Kumar R."/>
            <person name="Singh D."/>
            <person name="Swarnkar M.K."/>
            <person name="Singh A.K."/>
            <person name="Kumar S."/>
        </authorList>
    </citation>
    <scope>NUCLEOTIDE SEQUENCE [LARGE SCALE GENOMIC DNA]</scope>
    <source>
        <strain evidence="2 3">ERGS4:06</strain>
    </source>
</reference>
<evidence type="ECO:0008006" key="4">
    <source>
        <dbReference type="Google" id="ProtNLM"/>
    </source>
</evidence>
<accession>A0A0S2LXC6</accession>
<dbReference type="EMBL" id="CP013200">
    <property type="protein sequence ID" value="ALO66202.1"/>
    <property type="molecule type" value="Genomic_DNA"/>
</dbReference>
<organism evidence="2 3">
    <name type="scientific">Arthrobacter alpinus</name>
    <dbReference type="NCBI Taxonomy" id="656366"/>
    <lineage>
        <taxon>Bacteria</taxon>
        <taxon>Bacillati</taxon>
        <taxon>Actinomycetota</taxon>
        <taxon>Actinomycetes</taxon>
        <taxon>Micrococcales</taxon>
        <taxon>Micrococcaceae</taxon>
        <taxon>Arthrobacter</taxon>
    </lineage>
</organism>
<feature type="transmembrane region" description="Helical" evidence="1">
    <location>
        <begin position="82"/>
        <end position="101"/>
    </location>
</feature>
<gene>
    <name evidence="2" type="ORF">AS189_06470</name>
</gene>
<sequence length="117" mass="12061">MIFSALLLVACYALLIFVVVRCADGRIGINGMAGIRTRLIMTNQQTWLAGHKAAKNASLAGTYGAVALTVIALFLPGEPLQATTLLLGCGALLGGVLYGAAQGNKAAQQVLAVQHPN</sequence>
<proteinExistence type="predicted"/>
<evidence type="ECO:0000256" key="1">
    <source>
        <dbReference type="SAM" id="Phobius"/>
    </source>
</evidence>
<keyword evidence="1" id="KW-0472">Membrane</keyword>